<feature type="domain" description="ABC3 transporter permease C-terminal" evidence="7">
    <location>
        <begin position="299"/>
        <end position="413"/>
    </location>
</feature>
<organism evidence="9 10">
    <name type="scientific">Croceivirga thetidis</name>
    <dbReference type="NCBI Taxonomy" id="2721623"/>
    <lineage>
        <taxon>Bacteria</taxon>
        <taxon>Pseudomonadati</taxon>
        <taxon>Bacteroidota</taxon>
        <taxon>Flavobacteriia</taxon>
        <taxon>Flavobacteriales</taxon>
        <taxon>Flavobacteriaceae</taxon>
        <taxon>Croceivirga</taxon>
    </lineage>
</organism>
<evidence type="ECO:0000313" key="9">
    <source>
        <dbReference type="EMBL" id="NKI31315.1"/>
    </source>
</evidence>
<dbReference type="InterPro" id="IPR050250">
    <property type="entry name" value="Macrolide_Exporter_MacB"/>
</dbReference>
<evidence type="ECO:0000256" key="2">
    <source>
        <dbReference type="ARBA" id="ARBA00022475"/>
    </source>
</evidence>
<evidence type="ECO:0000259" key="8">
    <source>
        <dbReference type="Pfam" id="PF12704"/>
    </source>
</evidence>
<keyword evidence="2" id="KW-1003">Cell membrane</keyword>
<evidence type="ECO:0000259" key="7">
    <source>
        <dbReference type="Pfam" id="PF02687"/>
    </source>
</evidence>
<feature type="transmembrane region" description="Helical" evidence="6">
    <location>
        <begin position="385"/>
        <end position="410"/>
    </location>
</feature>
<dbReference type="EMBL" id="JAAWWL010000001">
    <property type="protein sequence ID" value="NKI31315.1"/>
    <property type="molecule type" value="Genomic_DNA"/>
</dbReference>
<comment type="subcellular location">
    <subcellularLocation>
        <location evidence="1">Cell membrane</location>
        <topology evidence="1">Multi-pass membrane protein</topology>
    </subcellularLocation>
</comment>
<dbReference type="Pfam" id="PF12704">
    <property type="entry name" value="MacB_PCD"/>
    <property type="match status" value="2"/>
</dbReference>
<feature type="domain" description="MacB-like periplasmic core" evidence="8">
    <location>
        <begin position="27"/>
        <end position="235"/>
    </location>
</feature>
<evidence type="ECO:0000256" key="5">
    <source>
        <dbReference type="ARBA" id="ARBA00023136"/>
    </source>
</evidence>
<feature type="domain" description="MacB-like periplasmic core" evidence="8">
    <location>
        <begin position="482"/>
        <end position="636"/>
    </location>
</feature>
<keyword evidence="10" id="KW-1185">Reference proteome</keyword>
<dbReference type="InterPro" id="IPR003838">
    <property type="entry name" value="ABC3_permease_C"/>
</dbReference>
<dbReference type="Proteomes" id="UP000718451">
    <property type="component" value="Unassembled WGS sequence"/>
</dbReference>
<feature type="transmembrane region" description="Helical" evidence="6">
    <location>
        <begin position="678"/>
        <end position="705"/>
    </location>
</feature>
<dbReference type="InterPro" id="IPR025857">
    <property type="entry name" value="MacB_PCD"/>
</dbReference>
<sequence length="804" mass="89365">MFKNYIKVALRNLWKNRLFTIIGVLGLSVAFGVATLLTMDSLHELSYDNFHENKAQLYQVNITWQTPKGTEVGTSQPTPFAEALNSEVAGIDKITRFLEEEAVTIYGEKELGLDAIYVDPDFFEMFSFPILEGDKSSTLADISSVVLTKRTANKLFGEESPIGKTITVLINGQKEPFTVKAVSEDEPEQSSINFDIALHFEKNPEYEQTKELWNAQYHQVFVQLEDQVSPQIFEANSRSFTNLHYEGAIESLKRDGALPNQNGDFLQLGLLPITEMRFVSYDKGIVEVSRANIYLVLGVAILILFIACVNFVNMSIAKSSQRLREIGMRKTLGAEKKQLFFQFWGESLIVFIISFALGILLSLLLKDSFQSLFRSSATFDVLLSPSLLISALLFLLLISLLVGGYPALLLSKLTTIQSLKGKLDSSGKNHLRDALIVLQFGIAILLISSTFVLNGQIDFMRNKDLGYNKEQVISIPLNGKKNSYDLVKLLREELAGNPNILAVSAADNNLGRGKDGGLSTSVWGFDYKDKSVRTNVLVVDYDYIKTLGLKLKEGRSFDINRETDTQAVIINESMAKELGEGNPLLARIPASDSLDFAVIGVLKDYNFQDISKDIAPLTLLLDRDQGLTYAYIKVASSNMASSFSLIENTFKKIEPNAEFLGSFLDENVDRTFRREKTMAALITTGSVIAILLSCVGLFAMAMLITNQRTKEIGIRKVIGASVVSVTYLLTKDFLKLVLIAFVIAAPIAWWFANDWLQNYANRVDLSWHFFAIAGALSLAIAILTISTRTIQSALANPVKSLRTE</sequence>
<comment type="caution">
    <text evidence="9">The sequence shown here is derived from an EMBL/GenBank/DDBJ whole genome shotgun (WGS) entry which is preliminary data.</text>
</comment>
<feature type="transmembrane region" description="Helical" evidence="6">
    <location>
        <begin position="767"/>
        <end position="785"/>
    </location>
</feature>
<reference evidence="9 10" key="1">
    <citation type="submission" date="2020-04" db="EMBL/GenBank/DDBJ databases">
        <authorList>
            <person name="Yoon J."/>
        </authorList>
    </citation>
    <scope>NUCLEOTIDE SEQUENCE [LARGE SCALE GENOMIC DNA]</scope>
    <source>
        <strain evidence="9 10">DJ-13</strain>
    </source>
</reference>
<protein>
    <submittedName>
        <fullName evidence="9">FtsX-like permease family protein</fullName>
    </submittedName>
</protein>
<dbReference type="PANTHER" id="PTHR30572">
    <property type="entry name" value="MEMBRANE COMPONENT OF TRANSPORTER-RELATED"/>
    <property type="match status" value="1"/>
</dbReference>
<evidence type="ECO:0000256" key="4">
    <source>
        <dbReference type="ARBA" id="ARBA00022989"/>
    </source>
</evidence>
<feature type="domain" description="ABC3 transporter permease C-terminal" evidence="7">
    <location>
        <begin position="686"/>
        <end position="784"/>
    </location>
</feature>
<name>A0ABX1GQH4_9FLAO</name>
<keyword evidence="4 6" id="KW-1133">Transmembrane helix</keyword>
<dbReference type="PANTHER" id="PTHR30572:SF18">
    <property type="entry name" value="ABC-TYPE MACROLIDE FAMILY EXPORT SYSTEM PERMEASE COMPONENT 2"/>
    <property type="match status" value="1"/>
</dbReference>
<proteinExistence type="predicted"/>
<evidence type="ECO:0000256" key="1">
    <source>
        <dbReference type="ARBA" id="ARBA00004651"/>
    </source>
</evidence>
<keyword evidence="5 6" id="KW-0472">Membrane</keyword>
<keyword evidence="3 6" id="KW-0812">Transmembrane</keyword>
<evidence type="ECO:0000256" key="3">
    <source>
        <dbReference type="ARBA" id="ARBA00022692"/>
    </source>
</evidence>
<feature type="transmembrane region" description="Helical" evidence="6">
    <location>
        <begin position="431"/>
        <end position="453"/>
    </location>
</feature>
<feature type="transmembrane region" description="Helical" evidence="6">
    <location>
        <begin position="733"/>
        <end position="752"/>
    </location>
</feature>
<evidence type="ECO:0000313" key="10">
    <source>
        <dbReference type="Proteomes" id="UP000718451"/>
    </source>
</evidence>
<accession>A0ABX1GQH4</accession>
<feature type="transmembrane region" description="Helical" evidence="6">
    <location>
        <begin position="293"/>
        <end position="317"/>
    </location>
</feature>
<dbReference type="Pfam" id="PF02687">
    <property type="entry name" value="FtsX"/>
    <property type="match status" value="2"/>
</dbReference>
<gene>
    <name evidence="9" type="ORF">HCU67_05120</name>
</gene>
<dbReference type="RefSeq" id="WP_168551497.1">
    <property type="nucleotide sequence ID" value="NZ_JAAWWL010000001.1"/>
</dbReference>
<feature type="transmembrane region" description="Helical" evidence="6">
    <location>
        <begin position="338"/>
        <end position="365"/>
    </location>
</feature>
<evidence type="ECO:0000256" key="6">
    <source>
        <dbReference type="SAM" id="Phobius"/>
    </source>
</evidence>